<comment type="caution">
    <text evidence="2">The sequence shown here is derived from an EMBL/GenBank/DDBJ whole genome shotgun (WGS) entry which is preliminary data.</text>
</comment>
<feature type="domain" description="FAD/NAD(P)-binding" evidence="1">
    <location>
        <begin position="2"/>
        <end position="97"/>
    </location>
</feature>
<protein>
    <recommendedName>
        <fullName evidence="1">FAD/NAD(P)-binding domain-containing protein</fullName>
    </recommendedName>
</protein>
<gene>
    <name evidence="2" type="ORF">S01H4_50529</name>
</gene>
<name>X1BB13_9ZZZZ</name>
<accession>X1BB13</accession>
<feature type="non-terminal residue" evidence="2">
    <location>
        <position position="148"/>
    </location>
</feature>
<organism evidence="2">
    <name type="scientific">marine sediment metagenome</name>
    <dbReference type="NCBI Taxonomy" id="412755"/>
    <lineage>
        <taxon>unclassified sequences</taxon>
        <taxon>metagenomes</taxon>
        <taxon>ecological metagenomes</taxon>
    </lineage>
</organism>
<dbReference type="Pfam" id="PF07992">
    <property type="entry name" value="Pyr_redox_2"/>
    <property type="match status" value="1"/>
</dbReference>
<dbReference type="SUPFAM" id="SSF51905">
    <property type="entry name" value="FAD/NAD(P)-binding domain"/>
    <property type="match status" value="1"/>
</dbReference>
<dbReference type="GO" id="GO:0016491">
    <property type="term" value="F:oxidoreductase activity"/>
    <property type="evidence" value="ECO:0007669"/>
    <property type="project" value="InterPro"/>
</dbReference>
<evidence type="ECO:0000313" key="2">
    <source>
        <dbReference type="EMBL" id="GAG92260.1"/>
    </source>
</evidence>
<dbReference type="EMBL" id="BART01028697">
    <property type="protein sequence ID" value="GAG92260.1"/>
    <property type="molecule type" value="Genomic_DNA"/>
</dbReference>
<dbReference type="InterPro" id="IPR023753">
    <property type="entry name" value="FAD/NAD-binding_dom"/>
</dbReference>
<dbReference type="AlphaFoldDB" id="X1BB13"/>
<dbReference type="Gene3D" id="3.50.50.60">
    <property type="entry name" value="FAD/NAD(P)-binding domain"/>
    <property type="match status" value="1"/>
</dbReference>
<evidence type="ECO:0000259" key="1">
    <source>
        <dbReference type="Pfam" id="PF07992"/>
    </source>
</evidence>
<sequence>MGSVIAEKLIEQGCRVDFVSTFSNVAAWTRHTVDQEKIQARLINLGVNIIPSRNLKAFDGNRVTLECVYTGSEEEIQVDGLVMITARIPNDDLYYALASQADALSAAGIKSLARIGDCLAPGIIASAVFSGHKFAREFDEPDPGDVPF</sequence>
<reference evidence="2" key="1">
    <citation type="journal article" date="2014" name="Front. Microbiol.">
        <title>High frequency of phylogenetically diverse reductive dehalogenase-homologous genes in deep subseafloor sedimentary metagenomes.</title>
        <authorList>
            <person name="Kawai M."/>
            <person name="Futagami T."/>
            <person name="Toyoda A."/>
            <person name="Takaki Y."/>
            <person name="Nishi S."/>
            <person name="Hori S."/>
            <person name="Arai W."/>
            <person name="Tsubouchi T."/>
            <person name="Morono Y."/>
            <person name="Uchiyama I."/>
            <person name="Ito T."/>
            <person name="Fujiyama A."/>
            <person name="Inagaki F."/>
            <person name="Takami H."/>
        </authorList>
    </citation>
    <scope>NUCLEOTIDE SEQUENCE</scope>
    <source>
        <strain evidence="2">Expedition CK06-06</strain>
    </source>
</reference>
<dbReference type="InterPro" id="IPR036188">
    <property type="entry name" value="FAD/NAD-bd_sf"/>
</dbReference>
<proteinExistence type="predicted"/>